<dbReference type="GeneID" id="93759339"/>
<sequence>MSLFTAAPAAPDDAVLALVEHIAAHPDDGLSTAALAARAGVTPRRLTRLFTEQLGRAPGRYVRQARTEAAAHVLASTTLPMAGVAARCGFGSAETLRRAFTERFGIASSRYRPAMRPV</sequence>
<gene>
    <name evidence="5" type="ORF">OHT53_00195</name>
</gene>
<keyword evidence="1" id="KW-0805">Transcription regulation</keyword>
<evidence type="ECO:0000259" key="4">
    <source>
        <dbReference type="PROSITE" id="PS01124"/>
    </source>
</evidence>
<evidence type="ECO:0000256" key="1">
    <source>
        <dbReference type="ARBA" id="ARBA00023015"/>
    </source>
</evidence>
<dbReference type="PANTHER" id="PTHR46796:SF6">
    <property type="entry name" value="ARAC SUBFAMILY"/>
    <property type="match status" value="1"/>
</dbReference>
<dbReference type="SMART" id="SM00342">
    <property type="entry name" value="HTH_ARAC"/>
    <property type="match status" value="1"/>
</dbReference>
<evidence type="ECO:0000256" key="3">
    <source>
        <dbReference type="ARBA" id="ARBA00023163"/>
    </source>
</evidence>
<dbReference type="RefSeq" id="WP_328733531.1">
    <property type="nucleotide sequence ID" value="NZ_CP108038.1"/>
</dbReference>
<keyword evidence="2" id="KW-0238">DNA-binding</keyword>
<reference evidence="5" key="1">
    <citation type="submission" date="2022-10" db="EMBL/GenBank/DDBJ databases">
        <title>The complete genomes of actinobacterial strains from the NBC collection.</title>
        <authorList>
            <person name="Joergensen T.S."/>
            <person name="Alvarez Arevalo M."/>
            <person name="Sterndorff E.B."/>
            <person name="Faurdal D."/>
            <person name="Vuksanovic O."/>
            <person name="Mourched A.-S."/>
            <person name="Charusanti P."/>
            <person name="Shaw S."/>
            <person name="Blin K."/>
            <person name="Weber T."/>
        </authorList>
    </citation>
    <scope>NUCLEOTIDE SEQUENCE</scope>
    <source>
        <strain evidence="5">NBC_00302</strain>
    </source>
</reference>
<evidence type="ECO:0000313" key="6">
    <source>
        <dbReference type="Proteomes" id="UP001432071"/>
    </source>
</evidence>
<name>A0ABZ1QQG2_9ACTN</name>
<dbReference type="SUPFAM" id="SSF46689">
    <property type="entry name" value="Homeodomain-like"/>
    <property type="match status" value="2"/>
</dbReference>
<protein>
    <submittedName>
        <fullName evidence="5">Helix-turn-helix domain-containing protein</fullName>
    </submittedName>
</protein>
<dbReference type="InterPro" id="IPR050204">
    <property type="entry name" value="AraC_XylS_family_regulators"/>
</dbReference>
<dbReference type="PROSITE" id="PS01124">
    <property type="entry name" value="HTH_ARAC_FAMILY_2"/>
    <property type="match status" value="1"/>
</dbReference>
<dbReference type="Gene3D" id="1.10.10.60">
    <property type="entry name" value="Homeodomain-like"/>
    <property type="match status" value="1"/>
</dbReference>
<organism evidence="5 6">
    <name type="scientific">Streptomyces bobili</name>
    <dbReference type="NCBI Taxonomy" id="67280"/>
    <lineage>
        <taxon>Bacteria</taxon>
        <taxon>Bacillati</taxon>
        <taxon>Actinomycetota</taxon>
        <taxon>Actinomycetes</taxon>
        <taxon>Kitasatosporales</taxon>
        <taxon>Streptomycetaceae</taxon>
        <taxon>Streptomyces</taxon>
    </lineage>
</organism>
<dbReference type="InterPro" id="IPR009057">
    <property type="entry name" value="Homeodomain-like_sf"/>
</dbReference>
<accession>A0ABZ1QQG2</accession>
<dbReference type="PANTHER" id="PTHR46796">
    <property type="entry name" value="HTH-TYPE TRANSCRIPTIONAL ACTIVATOR RHAS-RELATED"/>
    <property type="match status" value="1"/>
</dbReference>
<dbReference type="EMBL" id="CP108038">
    <property type="protein sequence ID" value="WUN84637.1"/>
    <property type="molecule type" value="Genomic_DNA"/>
</dbReference>
<keyword evidence="3" id="KW-0804">Transcription</keyword>
<feature type="domain" description="HTH araC/xylS-type" evidence="4">
    <location>
        <begin position="13"/>
        <end position="114"/>
    </location>
</feature>
<dbReference type="Pfam" id="PF12833">
    <property type="entry name" value="HTH_18"/>
    <property type="match status" value="1"/>
</dbReference>
<evidence type="ECO:0000256" key="2">
    <source>
        <dbReference type="ARBA" id="ARBA00023125"/>
    </source>
</evidence>
<proteinExistence type="predicted"/>
<evidence type="ECO:0000313" key="5">
    <source>
        <dbReference type="EMBL" id="WUN84637.1"/>
    </source>
</evidence>
<dbReference type="InterPro" id="IPR018060">
    <property type="entry name" value="HTH_AraC"/>
</dbReference>
<keyword evidence="6" id="KW-1185">Reference proteome</keyword>
<dbReference type="Proteomes" id="UP001432071">
    <property type="component" value="Chromosome"/>
</dbReference>